<gene>
    <name evidence="3" type="ORF">DM02DRAFT_727142</name>
</gene>
<keyword evidence="2" id="KW-0472">Membrane</keyword>
<feature type="compositionally biased region" description="Basic and acidic residues" evidence="1">
    <location>
        <begin position="16"/>
        <end position="28"/>
    </location>
</feature>
<feature type="region of interest" description="Disordered" evidence="1">
    <location>
        <begin position="276"/>
        <end position="318"/>
    </location>
</feature>
<name>A0A2V1DWD2_9PLEO</name>
<dbReference type="EMBL" id="KZ805342">
    <property type="protein sequence ID" value="PVI02481.1"/>
    <property type="molecule type" value="Genomic_DNA"/>
</dbReference>
<feature type="transmembrane region" description="Helical" evidence="2">
    <location>
        <begin position="169"/>
        <end position="192"/>
    </location>
</feature>
<keyword evidence="2" id="KW-0812">Transmembrane</keyword>
<organism evidence="3 4">
    <name type="scientific">Periconia macrospinosa</name>
    <dbReference type="NCBI Taxonomy" id="97972"/>
    <lineage>
        <taxon>Eukaryota</taxon>
        <taxon>Fungi</taxon>
        <taxon>Dikarya</taxon>
        <taxon>Ascomycota</taxon>
        <taxon>Pezizomycotina</taxon>
        <taxon>Dothideomycetes</taxon>
        <taxon>Pleosporomycetidae</taxon>
        <taxon>Pleosporales</taxon>
        <taxon>Massarineae</taxon>
        <taxon>Periconiaceae</taxon>
        <taxon>Periconia</taxon>
    </lineage>
</organism>
<feature type="compositionally biased region" description="Polar residues" evidence="1">
    <location>
        <begin position="293"/>
        <end position="309"/>
    </location>
</feature>
<accession>A0A2V1DWD2</accession>
<proteinExistence type="predicted"/>
<dbReference type="AlphaFoldDB" id="A0A2V1DWD2"/>
<feature type="region of interest" description="Disordered" evidence="1">
    <location>
        <begin position="1"/>
        <end position="33"/>
    </location>
</feature>
<protein>
    <recommendedName>
        <fullName evidence="5">Mid2 domain-containing protein</fullName>
    </recommendedName>
</protein>
<keyword evidence="2" id="KW-1133">Transmembrane helix</keyword>
<evidence type="ECO:0000256" key="1">
    <source>
        <dbReference type="SAM" id="MobiDB-lite"/>
    </source>
</evidence>
<reference evidence="3 4" key="1">
    <citation type="journal article" date="2018" name="Sci. Rep.">
        <title>Comparative genomics provides insights into the lifestyle and reveals functional heterogeneity of dark septate endophytic fungi.</title>
        <authorList>
            <person name="Knapp D.G."/>
            <person name="Nemeth J.B."/>
            <person name="Barry K."/>
            <person name="Hainaut M."/>
            <person name="Henrissat B."/>
            <person name="Johnson J."/>
            <person name="Kuo A."/>
            <person name="Lim J.H.P."/>
            <person name="Lipzen A."/>
            <person name="Nolan M."/>
            <person name="Ohm R.A."/>
            <person name="Tamas L."/>
            <person name="Grigoriev I.V."/>
            <person name="Spatafora J.W."/>
            <person name="Nagy L.G."/>
            <person name="Kovacs G.M."/>
        </authorList>
    </citation>
    <scope>NUCLEOTIDE SEQUENCE [LARGE SCALE GENOMIC DNA]</scope>
    <source>
        <strain evidence="3 4">DSE2036</strain>
    </source>
</reference>
<evidence type="ECO:0000313" key="3">
    <source>
        <dbReference type="EMBL" id="PVI02481.1"/>
    </source>
</evidence>
<dbReference type="OrthoDB" id="10661507at2759"/>
<sequence length="318" mass="34463">MDLRGEKTQMLKPISGRREDPSGSKQKETSTTALPDYPQIVCPPSYTPVPTESVISAASLWVYTNTYTSCVSLIDHTSNDTAETHWTRAPCSLRTETYSGDEKVSVLTFCASMTSTSSPSSAVAVTTTGTPNLLITTSSSNGPTSTPTATPTSIASPGLHWEPHRNNNIIAIVVTVPLVSIALLFVLVYFFYYRRKKNYRNDQQGSSSGVISARKSSASTVVAGVLGNRVSEFGTQYSTRTSNRTSNKTTVVDGLGVHDEEEYKRRWTKGGFRMYGDGVSRRPPPLSPKALVRSNSNANGDSESGNGSRPYSYPYNAI</sequence>
<evidence type="ECO:0008006" key="5">
    <source>
        <dbReference type="Google" id="ProtNLM"/>
    </source>
</evidence>
<keyword evidence="4" id="KW-1185">Reference proteome</keyword>
<evidence type="ECO:0000313" key="4">
    <source>
        <dbReference type="Proteomes" id="UP000244855"/>
    </source>
</evidence>
<dbReference type="Proteomes" id="UP000244855">
    <property type="component" value="Unassembled WGS sequence"/>
</dbReference>
<evidence type="ECO:0000256" key="2">
    <source>
        <dbReference type="SAM" id="Phobius"/>
    </source>
</evidence>